<name>A0A2R9SLZ0_9BACL</name>
<organism evidence="1 2">
    <name type="scientific">Paenibacillus vortex V453</name>
    <dbReference type="NCBI Taxonomy" id="715225"/>
    <lineage>
        <taxon>Bacteria</taxon>
        <taxon>Bacillati</taxon>
        <taxon>Bacillota</taxon>
        <taxon>Bacilli</taxon>
        <taxon>Bacillales</taxon>
        <taxon>Paenibacillaceae</taxon>
        <taxon>Paenibacillus</taxon>
    </lineage>
</organism>
<comment type="caution">
    <text evidence="1">The sequence shown here is derived from an EMBL/GenBank/DDBJ whole genome shotgun (WGS) entry which is preliminary data.</text>
</comment>
<protein>
    <submittedName>
        <fullName evidence="1">Uncharacterized protein</fullName>
    </submittedName>
</protein>
<accession>A0A2R9SLZ0</accession>
<gene>
    <name evidence="1" type="ORF">PVOR_30288</name>
</gene>
<dbReference type="AlphaFoldDB" id="A0A2R9SLZ0"/>
<reference evidence="1 2" key="1">
    <citation type="journal article" date="2010" name="BMC Genomics">
        <title>Genome sequence of the pattern forming Paenibacillus vortex bacterium reveals potential for thriving in complex environments.</title>
        <authorList>
            <person name="Sirota-Madi A."/>
            <person name="Olender T."/>
            <person name="Helman Y."/>
            <person name="Ingham C."/>
            <person name="Brainis I."/>
            <person name="Roth D."/>
            <person name="Hagi E."/>
            <person name="Brodsky L."/>
            <person name="Leshkowitz D."/>
            <person name="Galatenko V."/>
            <person name="Nikolaev V."/>
            <person name="Mugasimangalam R.C."/>
            <person name="Bransburg-Zabary S."/>
            <person name="Gutnick D.L."/>
            <person name="Lancet D."/>
            <person name="Ben-Jacob E."/>
        </authorList>
    </citation>
    <scope>NUCLEOTIDE SEQUENCE [LARGE SCALE GENOMIC DNA]</scope>
    <source>
        <strain evidence="1 2">V453</strain>
    </source>
</reference>
<proteinExistence type="predicted"/>
<dbReference type="InterPro" id="IPR058926">
    <property type="entry name" value="YmzB-like"/>
</dbReference>
<dbReference type="Pfam" id="PF25846">
    <property type="entry name" value="YmzB"/>
    <property type="match status" value="1"/>
</dbReference>
<evidence type="ECO:0000313" key="2">
    <source>
        <dbReference type="Proteomes" id="UP000003094"/>
    </source>
</evidence>
<keyword evidence="2" id="KW-1185">Reference proteome</keyword>
<dbReference type="EMBL" id="ADHJ01000053">
    <property type="protein sequence ID" value="EFU38384.1"/>
    <property type="molecule type" value="Genomic_DNA"/>
</dbReference>
<dbReference type="Proteomes" id="UP000003094">
    <property type="component" value="Unassembled WGS sequence"/>
</dbReference>
<sequence>MKQSKSRKVSMMNPSIEEITNWLESKSSHTLHISKEEDKDQDQIELQLERLEHHQHQEPSIDGYGDRSALLLHGSGVVMTAGHTAPLPTNAYVIGLDGLKAAEIHDNHVVLTTERGTYTIKAT</sequence>
<evidence type="ECO:0000313" key="1">
    <source>
        <dbReference type="EMBL" id="EFU38384.1"/>
    </source>
</evidence>
<dbReference type="KEGG" id="pvo:PVOR_30288"/>